<dbReference type="RefSeq" id="XP_053023900.1">
    <property type="nucleotide sequence ID" value="XM_053172684.1"/>
</dbReference>
<name>A0ABY7CTM2_9BASI</name>
<sequence length="410" mass="47025">MQDTPKETLTEFNEEHQVLGDSVIDAFRYLESIWHAEEGSEDVEVPIHPSYQEDFCFEKANSREDVVARLHLCTLPLLARQLSRLQQLLDPAGLRTEPESRLTHISWIQSQVGHTVTQIQTATALVCPKPLAWGRRRDDRHLKELKGFRLLLITDRIQDAMWSTAHFFDSAGKLLKQIGLTTDETTPGGHPCRCHARWNQKALQAIRLAIYCLESESECDLVKHHWRFDVKWELLSTKKAILMLPPNPLSANYEEEAQSRLVREPAIQLTQSVLPISMLSRHFYVAVGNMMAQLPTYTEMNSHQLSSLYISAEHTGENLNEILELIADADNTLCRGETIPICARIREAAGEILERFEELLLILVLHLLPLVPGTDTVYNQDFFFKWHSMMTVFIDSFQRSNDRLEDSSLQ</sequence>
<evidence type="ECO:0000313" key="2">
    <source>
        <dbReference type="Proteomes" id="UP001164743"/>
    </source>
</evidence>
<proteinExistence type="predicted"/>
<dbReference type="GeneID" id="77813579"/>
<dbReference type="PANTHER" id="PTHR33069">
    <property type="entry name" value="CHROMOSOME 7, WHOLE GENOME SHOTGUN SEQUENCE-RELATED"/>
    <property type="match status" value="1"/>
</dbReference>
<keyword evidence="2" id="KW-1185">Reference proteome</keyword>
<dbReference type="PANTHER" id="PTHR33069:SF3">
    <property type="entry name" value="DYNEIN HEAVY CHAIN TAIL DOMAIN-CONTAINING PROTEIN"/>
    <property type="match status" value="1"/>
</dbReference>
<reference evidence="1" key="1">
    <citation type="submission" date="2022-10" db="EMBL/GenBank/DDBJ databases">
        <title>Puccinia triticina Genome sequencing and assembly.</title>
        <authorList>
            <person name="Li C."/>
        </authorList>
    </citation>
    <scope>NUCLEOTIDE SEQUENCE</scope>
    <source>
        <strain evidence="1">Pt15</strain>
    </source>
</reference>
<evidence type="ECO:0000313" key="1">
    <source>
        <dbReference type="EMBL" id="WAQ88345.1"/>
    </source>
</evidence>
<dbReference type="EMBL" id="CP110429">
    <property type="protein sequence ID" value="WAQ88345.1"/>
    <property type="molecule type" value="Genomic_DNA"/>
</dbReference>
<protein>
    <submittedName>
        <fullName evidence="1">Uncharacterized protein</fullName>
    </submittedName>
</protein>
<organism evidence="1 2">
    <name type="scientific">Puccinia triticina</name>
    <dbReference type="NCBI Taxonomy" id="208348"/>
    <lineage>
        <taxon>Eukaryota</taxon>
        <taxon>Fungi</taxon>
        <taxon>Dikarya</taxon>
        <taxon>Basidiomycota</taxon>
        <taxon>Pucciniomycotina</taxon>
        <taxon>Pucciniomycetes</taxon>
        <taxon>Pucciniales</taxon>
        <taxon>Pucciniaceae</taxon>
        <taxon>Puccinia</taxon>
    </lineage>
</organism>
<accession>A0ABY7CTM2</accession>
<gene>
    <name evidence="1" type="ORF">PtA15_9A472</name>
</gene>
<dbReference type="Proteomes" id="UP001164743">
    <property type="component" value="Chromosome 9A"/>
</dbReference>